<dbReference type="CDD" id="cd01040">
    <property type="entry name" value="Mb-like"/>
    <property type="match status" value="1"/>
</dbReference>
<dbReference type="InterPro" id="IPR050532">
    <property type="entry name" value="Globin-like_OT"/>
</dbReference>
<dbReference type="WBParaSite" id="SSTP_0001134800.1">
    <property type="protein sequence ID" value="SSTP_0001134800.1"/>
    <property type="gene ID" value="SSTP_0001134800"/>
</dbReference>
<dbReference type="GO" id="GO:0046872">
    <property type="term" value="F:metal ion binding"/>
    <property type="evidence" value="ECO:0007669"/>
    <property type="project" value="UniProtKB-KW"/>
</dbReference>
<accession>A0A0K0EPG4</accession>
<dbReference type="GO" id="GO:0020037">
    <property type="term" value="F:heme binding"/>
    <property type="evidence" value="ECO:0007669"/>
    <property type="project" value="InterPro"/>
</dbReference>
<feature type="domain" description="Globin" evidence="5">
    <location>
        <begin position="180"/>
        <end position="333"/>
    </location>
</feature>
<name>A0A0K0EPG4_STRER</name>
<evidence type="ECO:0000256" key="3">
    <source>
        <dbReference type="ARBA" id="ARBA00023004"/>
    </source>
</evidence>
<dbReference type="PANTHER" id="PTHR46458">
    <property type="entry name" value="BLR2807 PROTEIN"/>
    <property type="match status" value="1"/>
</dbReference>
<dbReference type="WBParaSite" id="TCONS_00001507.p1">
    <property type="protein sequence ID" value="TCONS_00001507.p1"/>
    <property type="gene ID" value="XLOC_001386"/>
</dbReference>
<sequence length="359" mass="40434">MEKLLVNEDKKSQKKLSDASSIEMNELNDLKIKNDTCKVSESGFNKNEGSNYKSTILQSSKDMSKSDNVTPQKSHYKLLHSNHNLSLKVVGRSKTDPGDRDLDFMFDKDEYRTNYDIPSGSNTSIVHKSSGNVLSFSMTSKKNDFYSVGFKDKFDFNNKFLDTHLDIPISHPKTLSEQIGLSFYQQKLILQCWPNIYTTGVGSNFASNIYPTLCCKNSKAKALLQQADGVAVFSNSGVDCTTMHSKLTLEIMDSIIKNLDSNPQPIISYLQDTGYSHKNLKIQGMNMSMWDDLGDSILEGVRKNELVRKHKELRRAWLAIIAFLIDNLKQGQNSFRSSPSITDIQLCSNINFSVSNNNS</sequence>
<organism evidence="7">
    <name type="scientific">Strongyloides stercoralis</name>
    <name type="common">Threadworm</name>
    <dbReference type="NCBI Taxonomy" id="6248"/>
    <lineage>
        <taxon>Eukaryota</taxon>
        <taxon>Metazoa</taxon>
        <taxon>Ecdysozoa</taxon>
        <taxon>Nematoda</taxon>
        <taxon>Chromadorea</taxon>
        <taxon>Rhabditida</taxon>
        <taxon>Tylenchina</taxon>
        <taxon>Panagrolaimomorpha</taxon>
        <taxon>Strongyloidoidea</taxon>
        <taxon>Strongyloididae</taxon>
        <taxon>Strongyloides</taxon>
    </lineage>
</organism>
<reference evidence="7" key="1">
    <citation type="submission" date="2015-08" db="UniProtKB">
        <authorList>
            <consortium name="WormBaseParasite"/>
        </authorList>
    </citation>
    <scope>IDENTIFICATION</scope>
</reference>
<proteinExistence type="predicted"/>
<dbReference type="GO" id="GO:0019825">
    <property type="term" value="F:oxygen binding"/>
    <property type="evidence" value="ECO:0007669"/>
    <property type="project" value="InterPro"/>
</dbReference>
<dbReference type="AlphaFoldDB" id="A0A0K0EPG4"/>
<keyword evidence="1" id="KW-0349">Heme</keyword>
<evidence type="ECO:0000313" key="7">
    <source>
        <dbReference type="WBParaSite" id="SSTP_0001134800.1"/>
    </source>
</evidence>
<dbReference type="PROSITE" id="PS01033">
    <property type="entry name" value="GLOBIN"/>
    <property type="match status" value="1"/>
</dbReference>
<dbReference type="SUPFAM" id="SSF46458">
    <property type="entry name" value="Globin-like"/>
    <property type="match status" value="1"/>
</dbReference>
<protein>
    <submittedName>
        <fullName evidence="7">GLOBIN domain-containing protein</fullName>
    </submittedName>
    <submittedName>
        <fullName evidence="8">Globin family profile domain-containing protein</fullName>
    </submittedName>
</protein>
<evidence type="ECO:0000313" key="8">
    <source>
        <dbReference type="WBParaSite" id="TCONS_00001507.p1"/>
    </source>
</evidence>
<dbReference type="InterPro" id="IPR044399">
    <property type="entry name" value="Mb-like_M"/>
</dbReference>
<evidence type="ECO:0000256" key="2">
    <source>
        <dbReference type="ARBA" id="ARBA00022723"/>
    </source>
</evidence>
<evidence type="ECO:0000259" key="5">
    <source>
        <dbReference type="PROSITE" id="PS01033"/>
    </source>
</evidence>
<dbReference type="Gene3D" id="1.10.490.10">
    <property type="entry name" value="Globins"/>
    <property type="match status" value="1"/>
</dbReference>
<evidence type="ECO:0000313" key="6">
    <source>
        <dbReference type="Proteomes" id="UP000035681"/>
    </source>
</evidence>
<dbReference type="InterPro" id="IPR009050">
    <property type="entry name" value="Globin-like_sf"/>
</dbReference>
<keyword evidence="6" id="KW-1185">Reference proteome</keyword>
<dbReference type="Proteomes" id="UP000035681">
    <property type="component" value="Unplaced"/>
</dbReference>
<dbReference type="STRING" id="6248.A0A0K0EPG4"/>
<keyword evidence="3" id="KW-0408">Iron</keyword>
<dbReference type="PANTHER" id="PTHR46458:SF16">
    <property type="entry name" value="GLOBIN DOMAIN-CONTAINING PROTEIN-RELATED"/>
    <property type="match status" value="1"/>
</dbReference>
<feature type="compositionally biased region" description="Basic and acidic residues" evidence="4">
    <location>
        <begin position="1"/>
        <end position="17"/>
    </location>
</feature>
<dbReference type="InterPro" id="IPR000971">
    <property type="entry name" value="Globin"/>
</dbReference>
<evidence type="ECO:0000256" key="1">
    <source>
        <dbReference type="ARBA" id="ARBA00022617"/>
    </source>
</evidence>
<keyword evidence="2" id="KW-0479">Metal-binding</keyword>
<evidence type="ECO:0000256" key="4">
    <source>
        <dbReference type="SAM" id="MobiDB-lite"/>
    </source>
</evidence>
<dbReference type="InterPro" id="IPR012292">
    <property type="entry name" value="Globin/Proto"/>
</dbReference>
<feature type="region of interest" description="Disordered" evidence="4">
    <location>
        <begin position="1"/>
        <end position="20"/>
    </location>
</feature>